<comment type="caution">
    <text evidence="3">The sequence shown here is derived from an EMBL/GenBank/DDBJ whole genome shotgun (WGS) entry which is preliminary data.</text>
</comment>
<accession>A0A9P9WL91</accession>
<keyword evidence="4" id="KW-1185">Reference proteome</keyword>
<feature type="region of interest" description="Disordered" evidence="1">
    <location>
        <begin position="1"/>
        <end position="38"/>
    </location>
</feature>
<dbReference type="Pfam" id="PF14420">
    <property type="entry name" value="Clr5"/>
    <property type="match status" value="1"/>
</dbReference>
<evidence type="ECO:0000256" key="1">
    <source>
        <dbReference type="SAM" id="MobiDB-lite"/>
    </source>
</evidence>
<protein>
    <recommendedName>
        <fullName evidence="2">Clr5 domain-containing protein</fullName>
    </recommendedName>
</protein>
<sequence>MVRHPGNGSSIMKSLSSDVSSGTRSGASSSRSAMAAAPSTQWASSSDWDAHRATITDMYEAQGMKLREVMKIMQEKHHFYATARMYKARFQKWGLQKTLRFEQVGELLRLNMDHAGVGKPSTRLIRGKPVDEKRLRTYLRNLPPEKHELLAKMALGSPEPAPPTPPSVVSCRTPSPGPSISHLFYIPPPDDLRMPEECIATMRAYVDESLATGLWSLNPNEVLRAGALFSFWNLGRTAKRLLKAGQTKQAFRVLQSCFHAYRALLAAQSPLLFLYTYVVCLFFADGYPSLYMSFLKYITDLSSIVYAVSHPLHVLFKNMYLMGPLAARTNVACLTQSYMDFCRVSPDSMAMVDVEGFLSLHFAGMGLHDWKDAEATLRRLLTTLELHRGVEAMEAVYLDARDDLASMVMHQGRFDEARDIIRESLKSPVLQRYPLLHASCYRNLFLADRDQGLQEEAIESGYKVVKFTINLWGMSDSKTITVLSDLRNYLREIGRDEMADKLNEDCETAINELNKDLEDIDLTV</sequence>
<dbReference type="SUPFAM" id="SSF48452">
    <property type="entry name" value="TPR-like"/>
    <property type="match status" value="1"/>
</dbReference>
<dbReference type="PANTHER" id="PTHR38788">
    <property type="entry name" value="CLR5 DOMAIN-CONTAINING PROTEIN"/>
    <property type="match status" value="1"/>
</dbReference>
<dbReference type="Proteomes" id="UP000829685">
    <property type="component" value="Unassembled WGS sequence"/>
</dbReference>
<reference evidence="3" key="1">
    <citation type="submission" date="2021-03" db="EMBL/GenBank/DDBJ databases">
        <title>Revisited historic fungal species revealed as producer of novel bioactive compounds through whole genome sequencing and comparative genomics.</title>
        <authorList>
            <person name="Vignolle G.A."/>
            <person name="Hochenegger N."/>
            <person name="Mach R.L."/>
            <person name="Mach-Aigner A.R."/>
            <person name="Javad Rahimi M."/>
            <person name="Salim K.A."/>
            <person name="Chan C.M."/>
            <person name="Lim L.B.L."/>
            <person name="Cai F."/>
            <person name="Druzhinina I.S."/>
            <person name="U'Ren J.M."/>
            <person name="Derntl C."/>
        </authorList>
    </citation>
    <scope>NUCLEOTIDE SEQUENCE</scope>
    <source>
        <strain evidence="3">TUCIM 5799</strain>
    </source>
</reference>
<dbReference type="InterPro" id="IPR025676">
    <property type="entry name" value="Clr5_dom"/>
</dbReference>
<organism evidence="3 4">
    <name type="scientific">Neoarthrinium moseri</name>
    <dbReference type="NCBI Taxonomy" id="1658444"/>
    <lineage>
        <taxon>Eukaryota</taxon>
        <taxon>Fungi</taxon>
        <taxon>Dikarya</taxon>
        <taxon>Ascomycota</taxon>
        <taxon>Pezizomycotina</taxon>
        <taxon>Sordariomycetes</taxon>
        <taxon>Xylariomycetidae</taxon>
        <taxon>Amphisphaeriales</taxon>
        <taxon>Apiosporaceae</taxon>
        <taxon>Neoarthrinium</taxon>
    </lineage>
</organism>
<evidence type="ECO:0000313" key="4">
    <source>
        <dbReference type="Proteomes" id="UP000829685"/>
    </source>
</evidence>
<dbReference type="PANTHER" id="PTHR38788:SF3">
    <property type="entry name" value="CLR5 DOMAIN-CONTAINING PROTEIN"/>
    <property type="match status" value="1"/>
</dbReference>
<name>A0A9P9WL91_9PEZI</name>
<dbReference type="AlphaFoldDB" id="A0A9P9WL91"/>
<feature type="compositionally biased region" description="Low complexity" evidence="1">
    <location>
        <begin position="14"/>
        <end position="38"/>
    </location>
</feature>
<dbReference type="InterPro" id="IPR011990">
    <property type="entry name" value="TPR-like_helical_dom_sf"/>
</dbReference>
<dbReference type="EMBL" id="JAFIMR010000015">
    <property type="protein sequence ID" value="KAI1869442.1"/>
    <property type="molecule type" value="Genomic_DNA"/>
</dbReference>
<gene>
    <name evidence="3" type="ORF">JX265_006532</name>
</gene>
<evidence type="ECO:0000259" key="2">
    <source>
        <dbReference type="Pfam" id="PF14420"/>
    </source>
</evidence>
<evidence type="ECO:0000313" key="3">
    <source>
        <dbReference type="EMBL" id="KAI1869442.1"/>
    </source>
</evidence>
<feature type="domain" description="Clr5" evidence="2">
    <location>
        <begin position="45"/>
        <end position="97"/>
    </location>
</feature>
<proteinExistence type="predicted"/>
<dbReference type="Gene3D" id="1.25.40.10">
    <property type="entry name" value="Tetratricopeptide repeat domain"/>
    <property type="match status" value="1"/>
</dbReference>